<dbReference type="OrthoDB" id="336088at2759"/>
<evidence type="ECO:0000313" key="5">
    <source>
        <dbReference type="EMBL" id="KAF9964225.1"/>
    </source>
</evidence>
<dbReference type="InterPro" id="IPR043151">
    <property type="entry name" value="BAH_sf"/>
</dbReference>
<dbReference type="PROSITE" id="PS51038">
    <property type="entry name" value="BAH"/>
    <property type="match status" value="1"/>
</dbReference>
<dbReference type="InterPro" id="IPR029617">
    <property type="entry name" value="Snt2"/>
</dbReference>
<feature type="domain" description="BAH" evidence="3">
    <location>
        <begin position="1"/>
        <end position="107"/>
    </location>
</feature>
<dbReference type="InterPro" id="IPR001025">
    <property type="entry name" value="BAH_dom"/>
</dbReference>
<keyword evidence="1" id="KW-0539">Nucleus</keyword>
<feature type="compositionally biased region" description="Polar residues" evidence="2">
    <location>
        <begin position="339"/>
        <end position="352"/>
    </location>
</feature>
<sequence length="697" mass="77264">MASEFIGESYYIGRVMEFGKETKGKPLQVRIGWFYRPKDVMARRNSDSRLLIATMHSDMNSIFSIRGLCTVTHLAYIKDLESYRKQPDHFYYNQLFDRYIHRFYDVLPVDSVRNLPLDVATELGRRYQYIVVEAGTASEYTDAHRVCLICKRWCASGEALKCIMCLGFHHMLCINPPMLKKPSKGFAFQCALCSKLAMDSSSQPTTSSPPALQKHTSAINIHTSASTSGQNSPRGSPKQKAVSTLAIIPTVNGGAKSSQSSVKKSTRQDPDYLIPAAPLTPQDQKMSHMWPFRYFGTHADIQDIFDPDDRVYPRASSRVGTKYQAVVLKWDGPGQVLATSTIFDDPHSSTLKGRSRRGGRGGRPSNRLKVPEEAESRSRAHSASLETSADGLDTPVTPSSPARSGGASDEAVHVERGGSDTVTLQYFKPSHVSEEYVAAYMERVKGLALPLPSHSADVIDRALLALQQAGYDTEKALKDLTLLQKKDFDVKDWTSREVEAFEEGIRIKKFKSVGRGAVTSSVVEIGNRSKTGQELPKDSVLDYETIILPSTDNAGKFACAHCGTKVTSIWRRLPGETDPESQCPRVYCYDCGNDWIRYVALPPLVDVQKDIKKLKGKDPSAKVLTNGSSKASSAASEVATAVKRKRLEAKTSVAKKTKEQKLIFAIYSLTSRRAHRHHCRISRAQYAVTLQLEVSSC</sequence>
<dbReference type="InterPro" id="IPR013083">
    <property type="entry name" value="Znf_RING/FYVE/PHD"/>
</dbReference>
<accession>A0A9P6J7J7</accession>
<dbReference type="PANTHER" id="PTHR47672:SF1">
    <property type="entry name" value="E3 UBIQUITIN-PROTEIN LIGASE SNT2"/>
    <property type="match status" value="1"/>
</dbReference>
<dbReference type="GO" id="GO:0003682">
    <property type="term" value="F:chromatin binding"/>
    <property type="evidence" value="ECO:0007669"/>
    <property type="project" value="InterPro"/>
</dbReference>
<feature type="region of interest" description="Disordered" evidence="2">
    <location>
        <begin position="339"/>
        <end position="414"/>
    </location>
</feature>
<evidence type="ECO:0000259" key="4">
    <source>
        <dbReference type="PROSITE" id="PS51156"/>
    </source>
</evidence>
<name>A0A9P6J7J7_MORAP</name>
<dbReference type="InterPro" id="IPR011011">
    <property type="entry name" value="Znf_FYVE_PHD"/>
</dbReference>
<dbReference type="Proteomes" id="UP000738359">
    <property type="component" value="Unassembled WGS sequence"/>
</dbReference>
<dbReference type="GO" id="GO:0048189">
    <property type="term" value="C:Lid2 complex"/>
    <property type="evidence" value="ECO:0007669"/>
    <property type="project" value="TreeGrafter"/>
</dbReference>
<reference evidence="5" key="1">
    <citation type="journal article" date="2020" name="Fungal Divers.">
        <title>Resolving the Mortierellaceae phylogeny through synthesis of multi-gene phylogenetics and phylogenomics.</title>
        <authorList>
            <person name="Vandepol N."/>
            <person name="Liber J."/>
            <person name="Desiro A."/>
            <person name="Na H."/>
            <person name="Kennedy M."/>
            <person name="Barry K."/>
            <person name="Grigoriev I.V."/>
            <person name="Miller A.N."/>
            <person name="O'Donnell K."/>
            <person name="Stajich J.E."/>
            <person name="Bonito G."/>
        </authorList>
    </citation>
    <scope>NUCLEOTIDE SEQUENCE</scope>
    <source>
        <strain evidence="5">CK1249</strain>
    </source>
</reference>
<evidence type="ECO:0000256" key="1">
    <source>
        <dbReference type="ARBA" id="ARBA00023242"/>
    </source>
</evidence>
<dbReference type="GO" id="GO:0004842">
    <property type="term" value="F:ubiquitin-protein transferase activity"/>
    <property type="evidence" value="ECO:0007669"/>
    <property type="project" value="TreeGrafter"/>
</dbReference>
<gene>
    <name evidence="5" type="primary">SNT2</name>
    <name evidence="5" type="ORF">BGZ70_006760</name>
</gene>
<evidence type="ECO:0000313" key="6">
    <source>
        <dbReference type="Proteomes" id="UP000738359"/>
    </source>
</evidence>
<proteinExistence type="predicted"/>
<organism evidence="5 6">
    <name type="scientific">Mortierella alpina</name>
    <name type="common">Oleaginous fungus</name>
    <name type="synonym">Mortierella renispora</name>
    <dbReference type="NCBI Taxonomy" id="64518"/>
    <lineage>
        <taxon>Eukaryota</taxon>
        <taxon>Fungi</taxon>
        <taxon>Fungi incertae sedis</taxon>
        <taxon>Mucoromycota</taxon>
        <taxon>Mortierellomycotina</taxon>
        <taxon>Mortierellomycetes</taxon>
        <taxon>Mortierellales</taxon>
        <taxon>Mortierellaceae</taxon>
        <taxon>Mortierella</taxon>
    </lineage>
</organism>
<evidence type="ECO:0000259" key="3">
    <source>
        <dbReference type="PROSITE" id="PS51038"/>
    </source>
</evidence>
<dbReference type="InterPro" id="IPR000949">
    <property type="entry name" value="ELM2_dom"/>
</dbReference>
<dbReference type="SMART" id="SM00439">
    <property type="entry name" value="BAH"/>
    <property type="match status" value="1"/>
</dbReference>
<dbReference type="Gene3D" id="2.30.30.490">
    <property type="match status" value="1"/>
</dbReference>
<dbReference type="Gene3D" id="3.30.40.10">
    <property type="entry name" value="Zinc/RING finger domain, C3HC4 (zinc finger)"/>
    <property type="match status" value="1"/>
</dbReference>
<feature type="compositionally biased region" description="Basic and acidic residues" evidence="2">
    <location>
        <begin position="369"/>
        <end position="378"/>
    </location>
</feature>
<dbReference type="PROSITE" id="PS51156">
    <property type="entry name" value="ELM2"/>
    <property type="match status" value="1"/>
</dbReference>
<dbReference type="Pfam" id="PF01426">
    <property type="entry name" value="BAH"/>
    <property type="match status" value="1"/>
</dbReference>
<dbReference type="EMBL" id="JAAAHY010000390">
    <property type="protein sequence ID" value="KAF9964225.1"/>
    <property type="molecule type" value="Genomic_DNA"/>
</dbReference>
<keyword evidence="6" id="KW-1185">Reference proteome</keyword>
<feature type="domain" description="ELM2" evidence="4">
    <location>
        <begin position="315"/>
        <end position="484"/>
    </location>
</feature>
<evidence type="ECO:0000256" key="2">
    <source>
        <dbReference type="SAM" id="MobiDB-lite"/>
    </source>
</evidence>
<dbReference type="GO" id="GO:0036205">
    <property type="term" value="P:histone catabolic process"/>
    <property type="evidence" value="ECO:0007669"/>
    <property type="project" value="TreeGrafter"/>
</dbReference>
<protein>
    <submittedName>
        <fullName evidence="5">PHD type zinc finger protein with BAH domain-containing protein</fullName>
    </submittedName>
</protein>
<dbReference type="AlphaFoldDB" id="A0A9P6J7J7"/>
<comment type="caution">
    <text evidence="5">The sequence shown here is derived from an EMBL/GenBank/DDBJ whole genome shotgun (WGS) entry which is preliminary data.</text>
</comment>
<dbReference type="PANTHER" id="PTHR47672">
    <property type="entry name" value="E3 UBIQUITIN-PROTEIN LIGASE SNT2"/>
    <property type="match status" value="1"/>
</dbReference>
<dbReference type="SUPFAM" id="SSF57903">
    <property type="entry name" value="FYVE/PHD zinc finger"/>
    <property type="match status" value="1"/>
</dbReference>
<feature type="region of interest" description="Disordered" evidence="2">
    <location>
        <begin position="252"/>
        <end position="280"/>
    </location>
</feature>